<protein>
    <recommendedName>
        <fullName evidence="3">DUF349 domain-containing protein</fullName>
    </recommendedName>
</protein>
<comment type="caution">
    <text evidence="1">The sequence shown here is derived from an EMBL/GenBank/DDBJ whole genome shotgun (WGS) entry which is preliminary data.</text>
</comment>
<accession>A0ABR6GKZ3</accession>
<evidence type="ECO:0000313" key="1">
    <source>
        <dbReference type="EMBL" id="MBB3192730.1"/>
    </source>
</evidence>
<proteinExistence type="predicted"/>
<gene>
    <name evidence="1" type="ORF">FHS28_000095</name>
</gene>
<organism evidence="1 2">
    <name type="scientific">Roseateles terrae</name>
    <dbReference type="NCBI Taxonomy" id="431060"/>
    <lineage>
        <taxon>Bacteria</taxon>
        <taxon>Pseudomonadati</taxon>
        <taxon>Pseudomonadota</taxon>
        <taxon>Betaproteobacteria</taxon>
        <taxon>Burkholderiales</taxon>
        <taxon>Sphaerotilaceae</taxon>
        <taxon>Roseateles</taxon>
    </lineage>
</organism>
<evidence type="ECO:0008006" key="3">
    <source>
        <dbReference type="Google" id="ProtNLM"/>
    </source>
</evidence>
<evidence type="ECO:0000313" key="2">
    <source>
        <dbReference type="Proteomes" id="UP000574369"/>
    </source>
</evidence>
<dbReference type="RefSeq" id="WP_088449578.1">
    <property type="nucleotide sequence ID" value="NZ_JACHXO010000001.1"/>
</dbReference>
<name>A0ABR6GKZ3_9BURK</name>
<dbReference type="EMBL" id="JACHXO010000001">
    <property type="protein sequence ID" value="MBB3192730.1"/>
    <property type="molecule type" value="Genomic_DNA"/>
</dbReference>
<keyword evidence="2" id="KW-1185">Reference proteome</keyword>
<dbReference type="Proteomes" id="UP000574369">
    <property type="component" value="Unassembled WGS sequence"/>
</dbReference>
<sequence length="549" mass="61669">MPFRLSACLPQCLRSEDLSDSDHPVAEHESVVPRASFAESRRAGAQAAAGAALNAPALSATEWLTEVDFLTFAMNDFPKTWLMLAVLEDGRRLQNEELRGGVANADQMKRLREWQGHVLSLKRHWEEMATVSQRKSEELERLMILQHDPRLKSLLREQWLHADQQVKVSRQWFGTGVHDRAKSANQQAALHVDIAHYLLPYWERATPPQQVHLEQMFERCRQQGSYGEVRAFLASAQLPGWQHRVQHWCWRASPDSHPWVPDAAGQERCSALRQFEHKEAALKELKRLRTAADRLPQAQGLQAALKHACVTMAQALTGGPPRLNVVNRAWIELQGARVAKAHEASESVADAERRLVEIKAAMDQLPDSQHYRLAQAERHCEAMAGAYQQEDYDAVERLQRRHVALCRATLTLAQQPGADIERWVSIGEQRSLLKMRLDRWTDKPVKAGRDLLSASRAKELMDTLDVSPDPHTCEQCLAELQLIWLSLSRAGFSGEPGWPPHAPPPIPLFPPPATAAAPIVTVAAVSHMPQPLPPIHLPMRPPSLPGDAR</sequence>
<reference evidence="1 2" key="1">
    <citation type="submission" date="2020-08" db="EMBL/GenBank/DDBJ databases">
        <title>Genomic Encyclopedia of Type Strains, Phase III (KMG-III): the genomes of soil and plant-associated and newly described type strains.</title>
        <authorList>
            <person name="Whitman W."/>
        </authorList>
    </citation>
    <scope>NUCLEOTIDE SEQUENCE [LARGE SCALE GENOMIC DNA]</scope>
    <source>
        <strain evidence="1 2">CECT 7247</strain>
    </source>
</reference>